<organism evidence="2 3">
    <name type="scientific">Xylanibacter ruminicola</name>
    <name type="common">Prevotella ruminicola</name>
    <dbReference type="NCBI Taxonomy" id="839"/>
    <lineage>
        <taxon>Bacteria</taxon>
        <taxon>Pseudomonadati</taxon>
        <taxon>Bacteroidota</taxon>
        <taxon>Bacteroidia</taxon>
        <taxon>Bacteroidales</taxon>
        <taxon>Prevotellaceae</taxon>
        <taxon>Xylanibacter</taxon>
    </lineage>
</organism>
<dbReference type="Pfam" id="PF11888">
    <property type="entry name" value="DUF3408"/>
    <property type="match status" value="1"/>
</dbReference>
<dbReference type="Proteomes" id="UP000236735">
    <property type="component" value="Unassembled WGS sequence"/>
</dbReference>
<sequence>MSIKNNEAKESEMQFSDERLKDFIPTSKSHEDDESLAKIAEQVAGERFPKDMPPRKEETVTVAHRVSSKQRKLSLEEYRATFLQVPRIVNRRPVFVSEEVRQKLDLIVLRLSETRRMSVTGLLENICRHHIAMYEDDIEQWRKL</sequence>
<reference evidence="2 3" key="1">
    <citation type="submission" date="2016-10" db="EMBL/GenBank/DDBJ databases">
        <authorList>
            <person name="de Groot N.N."/>
        </authorList>
    </citation>
    <scope>NUCLEOTIDE SEQUENCE [LARGE SCALE GENOMIC DNA]</scope>
    <source>
        <strain evidence="2 3">AR32</strain>
    </source>
</reference>
<evidence type="ECO:0000313" key="3">
    <source>
        <dbReference type="Proteomes" id="UP000236735"/>
    </source>
</evidence>
<name>A0A1H5UM80_XYLRU</name>
<dbReference type="RefSeq" id="WP_103915568.1">
    <property type="nucleotide sequence ID" value="NZ_FNUV01000003.1"/>
</dbReference>
<dbReference type="AlphaFoldDB" id="A0A1H5UM80"/>
<evidence type="ECO:0008006" key="4">
    <source>
        <dbReference type="Google" id="ProtNLM"/>
    </source>
</evidence>
<gene>
    <name evidence="2" type="ORF">SAMN05216354_1519</name>
</gene>
<evidence type="ECO:0000313" key="2">
    <source>
        <dbReference type="EMBL" id="SEF75347.1"/>
    </source>
</evidence>
<proteinExistence type="predicted"/>
<evidence type="ECO:0000256" key="1">
    <source>
        <dbReference type="SAM" id="MobiDB-lite"/>
    </source>
</evidence>
<dbReference type="EMBL" id="FNUV01000003">
    <property type="protein sequence ID" value="SEF75347.1"/>
    <property type="molecule type" value="Genomic_DNA"/>
</dbReference>
<accession>A0A1H5UM80</accession>
<feature type="compositionally biased region" description="Basic and acidic residues" evidence="1">
    <location>
        <begin position="1"/>
        <end position="22"/>
    </location>
</feature>
<protein>
    <recommendedName>
        <fullName evidence="4">DUF3408 domain-containing protein</fullName>
    </recommendedName>
</protein>
<feature type="region of interest" description="Disordered" evidence="1">
    <location>
        <begin position="1"/>
        <end position="35"/>
    </location>
</feature>
<dbReference type="InterPro" id="IPR021823">
    <property type="entry name" value="DUF3408"/>
</dbReference>